<comment type="similarity">
    <text evidence="1">Belongs to the LOR family.</text>
</comment>
<dbReference type="PANTHER" id="PTHR31087">
    <property type="match status" value="1"/>
</dbReference>
<dbReference type="InterPro" id="IPR007612">
    <property type="entry name" value="LOR"/>
</dbReference>
<dbReference type="AlphaFoldDB" id="I3SWR3"/>
<protein>
    <recommendedName>
        <fullName evidence="3">LURP-one-like protein</fullName>
    </recommendedName>
</protein>
<sequence length="121" mass="13952">MSLCMDSDSAAKKMKEELVVQEGYIFKEEIHYTVLKTTLFFAGDGFTVYDCNGQVAFRVDSYGPDSRDLHELILMDPQGRCLLTVHRKVRRHHLLYSFPSLHFSISLSYTESHLANRIQCC</sequence>
<name>I3SWR3_MEDTR</name>
<reference evidence="2" key="1">
    <citation type="submission" date="2012-05" db="EMBL/GenBank/DDBJ databases">
        <authorList>
            <person name="Krishnakumar V."/>
            <person name="Cheung F."/>
            <person name="Xiao Y."/>
            <person name="Chan A."/>
            <person name="Moskal W.A."/>
            <person name="Town C.D."/>
        </authorList>
    </citation>
    <scope>NUCLEOTIDE SEQUENCE</scope>
</reference>
<dbReference type="Gene3D" id="2.40.160.200">
    <property type="entry name" value="LURP1-related"/>
    <property type="match status" value="1"/>
</dbReference>
<organism evidence="2">
    <name type="scientific">Medicago truncatula</name>
    <name type="common">Barrel medic</name>
    <name type="synonym">Medicago tribuloides</name>
    <dbReference type="NCBI Taxonomy" id="3880"/>
    <lineage>
        <taxon>Eukaryota</taxon>
        <taxon>Viridiplantae</taxon>
        <taxon>Streptophyta</taxon>
        <taxon>Embryophyta</taxon>
        <taxon>Tracheophyta</taxon>
        <taxon>Spermatophyta</taxon>
        <taxon>Magnoliopsida</taxon>
        <taxon>eudicotyledons</taxon>
        <taxon>Gunneridae</taxon>
        <taxon>Pentapetalae</taxon>
        <taxon>rosids</taxon>
        <taxon>fabids</taxon>
        <taxon>Fabales</taxon>
        <taxon>Fabaceae</taxon>
        <taxon>Papilionoideae</taxon>
        <taxon>50 kb inversion clade</taxon>
        <taxon>NPAAA clade</taxon>
        <taxon>Hologalegina</taxon>
        <taxon>IRL clade</taxon>
        <taxon>Trifolieae</taxon>
        <taxon>Medicago</taxon>
    </lineage>
</organism>
<dbReference type="InterPro" id="IPR038595">
    <property type="entry name" value="LOR_sf"/>
</dbReference>
<accession>I3SWR3</accession>
<dbReference type="PANTHER" id="PTHR31087:SF60">
    <property type="entry name" value="PROTEIN LURP-ONE-RELATED 5"/>
    <property type="match status" value="1"/>
</dbReference>
<proteinExistence type="evidence at transcript level"/>
<evidence type="ECO:0008006" key="3">
    <source>
        <dbReference type="Google" id="ProtNLM"/>
    </source>
</evidence>
<dbReference type="Pfam" id="PF04525">
    <property type="entry name" value="LOR"/>
    <property type="match status" value="1"/>
</dbReference>
<evidence type="ECO:0000313" key="2">
    <source>
        <dbReference type="EMBL" id="AFK44705.1"/>
    </source>
</evidence>
<dbReference type="EMBL" id="BT144911">
    <property type="protein sequence ID" value="AFK44705.1"/>
    <property type="molecule type" value="mRNA"/>
</dbReference>
<evidence type="ECO:0000256" key="1">
    <source>
        <dbReference type="ARBA" id="ARBA00005437"/>
    </source>
</evidence>
<dbReference type="ExpressionAtlas" id="I3SWR3">
    <property type="expression patterns" value="differential"/>
</dbReference>
<dbReference type="InterPro" id="IPR025659">
    <property type="entry name" value="Tubby-like_C"/>
</dbReference>
<dbReference type="SUPFAM" id="SSF54518">
    <property type="entry name" value="Tubby C-terminal domain-like"/>
    <property type="match status" value="1"/>
</dbReference>